<reference evidence="2 3" key="1">
    <citation type="journal article" date="2016" name="Nat. Commun.">
        <title>Thousands of microbial genomes shed light on interconnected biogeochemical processes in an aquifer system.</title>
        <authorList>
            <person name="Anantharaman K."/>
            <person name="Brown C.T."/>
            <person name="Hug L.A."/>
            <person name="Sharon I."/>
            <person name="Castelle C.J."/>
            <person name="Probst A.J."/>
            <person name="Thomas B.C."/>
            <person name="Singh A."/>
            <person name="Wilkins M.J."/>
            <person name="Karaoz U."/>
            <person name="Brodie E.L."/>
            <person name="Williams K.H."/>
            <person name="Hubbard S.S."/>
            <person name="Banfield J.F."/>
        </authorList>
    </citation>
    <scope>NUCLEOTIDE SEQUENCE [LARGE SCALE GENOMIC DNA]</scope>
</reference>
<comment type="caution">
    <text evidence="2">The sequence shown here is derived from an EMBL/GenBank/DDBJ whole genome shotgun (WGS) entry which is preliminary data.</text>
</comment>
<evidence type="ECO:0000313" key="3">
    <source>
        <dbReference type="Proteomes" id="UP000178385"/>
    </source>
</evidence>
<dbReference type="EMBL" id="MHIG01000035">
    <property type="protein sequence ID" value="OGY46197.1"/>
    <property type="molecule type" value="Genomic_DNA"/>
</dbReference>
<feature type="transmembrane region" description="Helical" evidence="1">
    <location>
        <begin position="121"/>
        <end position="138"/>
    </location>
</feature>
<keyword evidence="1" id="KW-0812">Transmembrane</keyword>
<proteinExistence type="predicted"/>
<evidence type="ECO:0008006" key="4">
    <source>
        <dbReference type="Google" id="ProtNLM"/>
    </source>
</evidence>
<feature type="transmembrane region" description="Helical" evidence="1">
    <location>
        <begin position="262"/>
        <end position="281"/>
    </location>
</feature>
<evidence type="ECO:0000256" key="1">
    <source>
        <dbReference type="SAM" id="Phobius"/>
    </source>
</evidence>
<dbReference type="Proteomes" id="UP000178385">
    <property type="component" value="Unassembled WGS sequence"/>
</dbReference>
<feature type="transmembrane region" description="Helical" evidence="1">
    <location>
        <begin position="150"/>
        <end position="181"/>
    </location>
</feature>
<organism evidence="2 3">
    <name type="scientific">Candidatus Buchananbacteria bacterium RIFCSPHIGHO2_01_FULL_47_11b</name>
    <dbReference type="NCBI Taxonomy" id="1797537"/>
    <lineage>
        <taxon>Bacteria</taxon>
        <taxon>Candidatus Buchananiibacteriota</taxon>
    </lineage>
</organism>
<evidence type="ECO:0000313" key="2">
    <source>
        <dbReference type="EMBL" id="OGY46197.1"/>
    </source>
</evidence>
<feature type="transmembrane region" description="Helical" evidence="1">
    <location>
        <begin position="288"/>
        <end position="305"/>
    </location>
</feature>
<feature type="transmembrane region" description="Helical" evidence="1">
    <location>
        <begin position="79"/>
        <end position="100"/>
    </location>
</feature>
<dbReference type="AlphaFoldDB" id="A0A1G1Y3R0"/>
<name>A0A1G1Y3R0_9BACT</name>
<sequence>MVFILLALFAFALRIVPILGNNFPFMFDGAKDSLVMLEMYLQHKPALVGPTTSISGLFYGPAWYYIALPFNILGNFHPFASVVGVLFLSLITLYLFYRYVGKFSAFLYAVSISTIGSQQTAWTPYMTSLCTLPVFLLLKKLKPTKYTNTWALMGIAFFSSLMFHFEVAFAIVFLPLVIVSLFLSKIKMRPKQFVLMCVAFFITLAPSAMFELRHDFLQTRAVINFVTHYREQSTMIQPNSYGPARIVEVARYFYDNIHLSTLPLANMALSVMSVLLVLFFLYKNRRIYEYHVLLLILAGTFLLYLDLPIKPYYLIALTPLWIYLFSKAVESVIPKYKPHVVVAFLVLSIWSMYGSLQNYRSLAQTDRILLAPKLKAVETAYAMSGGKPFSSYQFVPEIYDYTYQLLYLIENLKGKPLPTEFSYAPGEITYIPQKHIPANTQKSEFIILIVEKFDRKQFFDSWWDRVAKHLIILETVKINDAITVYKTKQVAK</sequence>
<protein>
    <recommendedName>
        <fullName evidence="4">Glycosyltransferase RgtA/B/C/D-like domain-containing protein</fullName>
    </recommendedName>
</protein>
<keyword evidence="1" id="KW-1133">Transmembrane helix</keyword>
<gene>
    <name evidence="2" type="ORF">A2840_02565</name>
</gene>
<accession>A0A1G1Y3R0</accession>
<feature type="transmembrane region" description="Helical" evidence="1">
    <location>
        <begin position="193"/>
        <end position="210"/>
    </location>
</feature>
<feature type="transmembrane region" description="Helical" evidence="1">
    <location>
        <begin position="336"/>
        <end position="353"/>
    </location>
</feature>
<keyword evidence="1" id="KW-0472">Membrane</keyword>